<dbReference type="PANTHER" id="PTHR30136:SF35">
    <property type="entry name" value="HTH-TYPE TRANSCRIPTIONAL REGULATOR RV1719"/>
    <property type="match status" value="1"/>
</dbReference>
<evidence type="ECO:0000256" key="3">
    <source>
        <dbReference type="ARBA" id="ARBA00023163"/>
    </source>
</evidence>
<evidence type="ECO:0000259" key="6">
    <source>
        <dbReference type="PROSITE" id="PS51077"/>
    </source>
</evidence>
<name>A0A6N7IQD7_9FIRM</name>
<dbReference type="Gene3D" id="1.10.10.10">
    <property type="entry name" value="Winged helix-like DNA-binding domain superfamily/Winged helix DNA-binding domain"/>
    <property type="match status" value="1"/>
</dbReference>
<dbReference type="PANTHER" id="PTHR30136">
    <property type="entry name" value="HELIX-TURN-HELIX TRANSCRIPTIONAL REGULATOR, ICLR FAMILY"/>
    <property type="match status" value="1"/>
</dbReference>
<evidence type="ECO:0000256" key="2">
    <source>
        <dbReference type="ARBA" id="ARBA00023125"/>
    </source>
</evidence>
<dbReference type="AlphaFoldDB" id="A0A6N7IQD7"/>
<dbReference type="SMART" id="SM00346">
    <property type="entry name" value="HTH_ICLR"/>
    <property type="match status" value="1"/>
</dbReference>
<comment type="caution">
    <text evidence="8">The sequence shown here is derived from an EMBL/GenBank/DDBJ whole genome shotgun (WGS) entry which is preliminary data.</text>
</comment>
<evidence type="ECO:0000256" key="1">
    <source>
        <dbReference type="ARBA" id="ARBA00023015"/>
    </source>
</evidence>
<dbReference type="InterPro" id="IPR036390">
    <property type="entry name" value="WH_DNA-bd_sf"/>
</dbReference>
<evidence type="ECO:0000256" key="4">
    <source>
        <dbReference type="ARBA" id="ARBA00058938"/>
    </source>
</evidence>
<keyword evidence="1" id="KW-0805">Transcription regulation</keyword>
<gene>
    <name evidence="8" type="ORF">GFC01_05720</name>
</gene>
<keyword evidence="3" id="KW-0804">Transcription</keyword>
<keyword evidence="2" id="KW-0238">DNA-binding</keyword>
<feature type="domain" description="IclR-ED" evidence="7">
    <location>
        <begin position="74"/>
        <end position="257"/>
    </location>
</feature>
<dbReference type="OrthoDB" id="9791752at2"/>
<dbReference type="InterPro" id="IPR050707">
    <property type="entry name" value="HTH_MetabolicPath_Reg"/>
</dbReference>
<accession>A0A6N7IQD7</accession>
<dbReference type="GO" id="GO:0003700">
    <property type="term" value="F:DNA-binding transcription factor activity"/>
    <property type="evidence" value="ECO:0007669"/>
    <property type="project" value="TreeGrafter"/>
</dbReference>
<dbReference type="PROSITE" id="PS51078">
    <property type="entry name" value="ICLR_ED"/>
    <property type="match status" value="1"/>
</dbReference>
<evidence type="ECO:0000313" key="8">
    <source>
        <dbReference type="EMBL" id="MQL51767.1"/>
    </source>
</evidence>
<sequence length="263" mass="29610">MRADEGYMKTVGAVEKALNILNRFSQQKPEWSLAELARELELSKPTILRLLNTLEKYGYVSRNRVTRKYRLGMRLFDLVGIVLSQIEVRAVALPVMREIMGKVDEAVYLNVISGEERVCIEFLDCSHTIKASVNIGQRSPLYVGASALVLLAFQKERDREKLINGLELKPFTDSTITSKQKLRQRLEEIRRKGYAVSWGERNAGLVSLSVPVFDRHAEVAASLSIGLPDARAEPEKLDLCVKLLLEGGKAISRQMGCRIDDVH</sequence>
<dbReference type="GO" id="GO:0003677">
    <property type="term" value="F:DNA binding"/>
    <property type="evidence" value="ECO:0007669"/>
    <property type="project" value="UniProtKB-KW"/>
</dbReference>
<organism evidence="8 9">
    <name type="scientific">Desulfofundulus thermobenzoicus</name>
    <dbReference type="NCBI Taxonomy" id="29376"/>
    <lineage>
        <taxon>Bacteria</taxon>
        <taxon>Bacillati</taxon>
        <taxon>Bacillota</taxon>
        <taxon>Clostridia</taxon>
        <taxon>Eubacteriales</taxon>
        <taxon>Peptococcaceae</taxon>
        <taxon>Desulfofundulus</taxon>
    </lineage>
</organism>
<proteinExistence type="predicted"/>
<dbReference type="Proteomes" id="UP000441717">
    <property type="component" value="Unassembled WGS sequence"/>
</dbReference>
<dbReference type="GO" id="GO:0045892">
    <property type="term" value="P:negative regulation of DNA-templated transcription"/>
    <property type="evidence" value="ECO:0007669"/>
    <property type="project" value="TreeGrafter"/>
</dbReference>
<dbReference type="Pfam" id="PF01614">
    <property type="entry name" value="IclR_C"/>
    <property type="match status" value="1"/>
</dbReference>
<protein>
    <recommendedName>
        <fullName evidence="5">Glycerol operon regulatory protein</fullName>
    </recommendedName>
</protein>
<dbReference type="EMBL" id="WHYR01000011">
    <property type="protein sequence ID" value="MQL51767.1"/>
    <property type="molecule type" value="Genomic_DNA"/>
</dbReference>
<reference evidence="8 9" key="1">
    <citation type="submission" date="2019-10" db="EMBL/GenBank/DDBJ databases">
        <title>Comparative genomics of sulfur disproportionating microorganisms.</title>
        <authorList>
            <person name="Ward L.M."/>
            <person name="Bertran E."/>
            <person name="Johnston D."/>
        </authorList>
    </citation>
    <scope>NUCLEOTIDE SEQUENCE [LARGE SCALE GENOMIC DNA]</scope>
    <source>
        <strain evidence="8 9">DSM 14055</strain>
    </source>
</reference>
<dbReference type="FunFam" id="1.10.10.10:FF:000056">
    <property type="entry name" value="IclR family transcriptional regulator"/>
    <property type="match status" value="1"/>
</dbReference>
<dbReference type="Gene3D" id="3.30.450.40">
    <property type="match status" value="1"/>
</dbReference>
<dbReference type="SUPFAM" id="SSF46785">
    <property type="entry name" value="Winged helix' DNA-binding domain"/>
    <property type="match status" value="1"/>
</dbReference>
<comment type="function">
    <text evidence="4">May be an activator protein for the gylABX operon.</text>
</comment>
<evidence type="ECO:0000313" key="9">
    <source>
        <dbReference type="Proteomes" id="UP000441717"/>
    </source>
</evidence>
<evidence type="ECO:0000256" key="5">
    <source>
        <dbReference type="ARBA" id="ARBA00070406"/>
    </source>
</evidence>
<dbReference type="InterPro" id="IPR036388">
    <property type="entry name" value="WH-like_DNA-bd_sf"/>
</dbReference>
<feature type="domain" description="HTH iclR-type" evidence="6">
    <location>
        <begin position="11"/>
        <end position="73"/>
    </location>
</feature>
<dbReference type="Pfam" id="PF09339">
    <property type="entry name" value="HTH_IclR"/>
    <property type="match status" value="1"/>
</dbReference>
<keyword evidence="9" id="KW-1185">Reference proteome</keyword>
<dbReference type="PROSITE" id="PS51077">
    <property type="entry name" value="HTH_ICLR"/>
    <property type="match status" value="1"/>
</dbReference>
<dbReference type="SUPFAM" id="SSF55781">
    <property type="entry name" value="GAF domain-like"/>
    <property type="match status" value="1"/>
</dbReference>
<dbReference type="InterPro" id="IPR014757">
    <property type="entry name" value="Tscrpt_reg_IclR_C"/>
</dbReference>
<dbReference type="InterPro" id="IPR029016">
    <property type="entry name" value="GAF-like_dom_sf"/>
</dbReference>
<evidence type="ECO:0000259" key="7">
    <source>
        <dbReference type="PROSITE" id="PS51078"/>
    </source>
</evidence>
<dbReference type="InterPro" id="IPR005471">
    <property type="entry name" value="Tscrpt_reg_IclR_N"/>
</dbReference>